<dbReference type="Pfam" id="PF15913">
    <property type="entry name" value="Furin-like_2"/>
    <property type="match status" value="1"/>
</dbReference>
<dbReference type="EMBL" id="CAXAMN010022206">
    <property type="protein sequence ID" value="CAK9067383.1"/>
    <property type="molecule type" value="Genomic_DNA"/>
</dbReference>
<dbReference type="SUPFAM" id="SSF57184">
    <property type="entry name" value="Growth factor receptor domain"/>
    <property type="match status" value="7"/>
</dbReference>
<accession>A0ABP0NVK9</accession>
<feature type="chain" id="PRO_5046453809" description="EGF-like domain-containing protein" evidence="6">
    <location>
        <begin position="34"/>
        <end position="1214"/>
    </location>
</feature>
<organism evidence="8 9">
    <name type="scientific">Durusdinium trenchii</name>
    <dbReference type="NCBI Taxonomy" id="1381693"/>
    <lineage>
        <taxon>Eukaryota</taxon>
        <taxon>Sar</taxon>
        <taxon>Alveolata</taxon>
        <taxon>Dinophyceae</taxon>
        <taxon>Suessiales</taxon>
        <taxon>Symbiodiniaceae</taxon>
        <taxon>Durusdinium</taxon>
    </lineage>
</organism>
<keyword evidence="9" id="KW-1185">Reference proteome</keyword>
<dbReference type="Proteomes" id="UP001642484">
    <property type="component" value="Unassembled WGS sequence"/>
</dbReference>
<dbReference type="SMART" id="SM01411">
    <property type="entry name" value="Ephrin_rec_like"/>
    <property type="match status" value="8"/>
</dbReference>
<keyword evidence="3 6" id="KW-0732">Signal</keyword>
<feature type="domain" description="EGF-like" evidence="7">
    <location>
        <begin position="943"/>
        <end position="995"/>
    </location>
</feature>
<keyword evidence="2" id="KW-0964">Secreted</keyword>
<dbReference type="InterPro" id="IPR006212">
    <property type="entry name" value="Furin_repeat"/>
</dbReference>
<evidence type="ECO:0000313" key="9">
    <source>
        <dbReference type="Proteomes" id="UP001642484"/>
    </source>
</evidence>
<evidence type="ECO:0000256" key="6">
    <source>
        <dbReference type="SAM" id="SignalP"/>
    </source>
</evidence>
<feature type="domain" description="EGF-like" evidence="7">
    <location>
        <begin position="1108"/>
        <end position="1139"/>
    </location>
</feature>
<comment type="subcellular location">
    <subcellularLocation>
        <location evidence="1">Secreted</location>
    </subcellularLocation>
</comment>
<dbReference type="PANTHER" id="PTHR46987">
    <property type="entry name" value="NEUROHYPOPHYSIAL HORMONES, N-TERMINAL DOMAIN CONTAINING PROTEIN"/>
    <property type="match status" value="1"/>
</dbReference>
<dbReference type="InterPro" id="IPR009030">
    <property type="entry name" value="Growth_fac_rcpt_cys_sf"/>
</dbReference>
<feature type="domain" description="EGF-like" evidence="7">
    <location>
        <begin position="570"/>
        <end position="613"/>
    </location>
</feature>
<evidence type="ECO:0000256" key="1">
    <source>
        <dbReference type="ARBA" id="ARBA00004613"/>
    </source>
</evidence>
<evidence type="ECO:0000259" key="7">
    <source>
        <dbReference type="SMART" id="SM00181"/>
    </source>
</evidence>
<feature type="domain" description="EGF-like" evidence="7">
    <location>
        <begin position="75"/>
        <end position="126"/>
    </location>
</feature>
<feature type="domain" description="EGF-like" evidence="7">
    <location>
        <begin position="614"/>
        <end position="667"/>
    </location>
</feature>
<feature type="domain" description="EGF-like" evidence="7">
    <location>
        <begin position="173"/>
        <end position="203"/>
    </location>
</feature>
<comment type="caution">
    <text evidence="8">The sequence shown here is derived from an EMBL/GenBank/DDBJ whole genome shotgun (WGS) entry which is preliminary data.</text>
</comment>
<dbReference type="InterPro" id="IPR043601">
    <property type="entry name" value="Rspo_Fu-CRD_dom"/>
</dbReference>
<feature type="domain" description="EGF-like" evidence="7">
    <location>
        <begin position="668"/>
        <end position="698"/>
    </location>
</feature>
<gene>
    <name evidence="8" type="ORF">CCMP2556_LOCUS33112</name>
</gene>
<sequence>MLVCLFHGSTHMARLGASFLAFFTLSLLRPTCGRSFMSTGASRVDKDLRKNHLASAGRSEDVFIFADGRSLDDSDCPPNCLKCSTNGECLHCANSKYLNPSKWTCEDMCPDGYYPEGTGTSNRTCTQCASDCAICLSPAKCVQCQSKYLSPAGVCGSSCPSGYYAHTEGTCRSCPTRCVSCSDWHHCDTCVPGAYLTPNRTCVVDCDDGYYKDDTGASEKETGGVCTQCQETCSKCISHDVCTECRKKTYLSPTDNMCRSTCGDGFYQRGADEIGNTCHECPDSCRICTSSSACSSCSEGYFLTPDSACDTECPDGFYANSTLRSCQPCPAGCGKCTAGLVSPVVCLECIDYNLLSHRGECTRTCPEGYYPQAGNGHLGGVCVICDPSCIACQSREECTKCNMLLYLTPEAKCEMECPRGWTWRGGLDLKEPGVCMPCGDNCAACQTLEVCDVCKNRRYLHQGRCVKSCPARFYGLTAPSQGEEGRLCRNCRVNDYECFSPNAIVGKDPDPMLTVIAKSRQNDYYLYGGACHPKALCPVGTYPRRGEETPSWPGNFIGGICEDCPHNCLSCSSPLRCTTCRRNTYLTLDMSCQENCPVGFFGVGTAETGRTCQPCSANCSACQSQAFCTKCTNGTFLTADFSCEAQCPEGFYSRSPADGSLDGRACEKCLGDCLTCETRFYCTKCKNAAYLTHRKECMPACPPTHYPDGSDDREGRFCIECPGTCSECLGLQNCTECKTFLTARGTCDSSCQEGQYMEEGRYMHHYWGVKVGGACKPCSESCNRCLGSGCTECNKFTYLDPNGECVEQCPDGFFGVGIEEPGRVCAACPPASVKCLNKTFVLECGEGTYLDPWNTSCVQTCPDGYFGLDGEMKAGESKIGGVCKICPGTCKLCSATACEVCKDGTFLNPLTGRCSLQCPTDHYMSGRGDEGRVCKSCPEFASSCVNETWIFQCRGNNQYLVPGGGSCATECPDGYYRQPGVQLEVGGPLIGGTCEKCVGSCSVCKSATECLKCQGGTFLDPISSECSFTCPTDHFMTGAGDKGRLCKACPDNFALCKNASFALQCCGDQQYLVPAGGRCSASCIDGYYPHSGVALDENGPLVGGTCERCVAPCETCLSATECKTCKGGAYLNPFDSSCRFACPAGTYMTGTGDIGRKCEACPPQMYSCINATYASLCRGNNYYLTALHTCEMECAVLRTFLRTHCTSCQSCTFP</sequence>
<dbReference type="Gene3D" id="2.10.220.10">
    <property type="entry name" value="Hormone Receptor, Insulin-like Growth Factor Receptor 1, Chain A, domain 2"/>
    <property type="match status" value="14"/>
</dbReference>
<feature type="domain" description="EGF-like" evidence="7">
    <location>
        <begin position="280"/>
        <end position="310"/>
    </location>
</feature>
<dbReference type="PANTHER" id="PTHR46987:SF7">
    <property type="entry name" value="TNFR-CYS DOMAIN-CONTAINING PROTEIN"/>
    <property type="match status" value="1"/>
</dbReference>
<feature type="domain" description="EGF-like" evidence="7">
    <location>
        <begin position="335"/>
        <end position="383"/>
    </location>
</feature>
<feature type="signal peptide" evidence="6">
    <location>
        <begin position="1"/>
        <end position="33"/>
    </location>
</feature>
<name>A0ABP0NVK9_9DINO</name>
<evidence type="ECO:0000256" key="3">
    <source>
        <dbReference type="ARBA" id="ARBA00022729"/>
    </source>
</evidence>
<dbReference type="InterPro" id="IPR000742">
    <property type="entry name" value="EGF"/>
</dbReference>
<evidence type="ECO:0000256" key="4">
    <source>
        <dbReference type="ARBA" id="ARBA00023157"/>
    </source>
</evidence>
<proteinExistence type="predicted"/>
<keyword evidence="4" id="KW-1015">Disulfide bond</keyword>
<evidence type="ECO:0000256" key="2">
    <source>
        <dbReference type="ARBA" id="ARBA00022525"/>
    </source>
</evidence>
<dbReference type="SMART" id="SM00261">
    <property type="entry name" value="FU"/>
    <property type="match status" value="20"/>
</dbReference>
<evidence type="ECO:0000313" key="8">
    <source>
        <dbReference type="EMBL" id="CAK9067383.1"/>
    </source>
</evidence>
<dbReference type="SMART" id="SM00181">
    <property type="entry name" value="EGF"/>
    <property type="match status" value="11"/>
</dbReference>
<reference evidence="8 9" key="1">
    <citation type="submission" date="2024-02" db="EMBL/GenBank/DDBJ databases">
        <authorList>
            <person name="Chen Y."/>
            <person name="Shah S."/>
            <person name="Dougan E. K."/>
            <person name="Thang M."/>
            <person name="Chan C."/>
        </authorList>
    </citation>
    <scope>NUCLEOTIDE SEQUENCE [LARGE SCALE GENOMIC DNA]</scope>
</reference>
<dbReference type="InterPro" id="IPR051514">
    <property type="entry name" value="R-spondin"/>
</dbReference>
<keyword evidence="5" id="KW-0325">Glycoprotein</keyword>
<feature type="domain" description="EGF-like" evidence="7">
    <location>
        <begin position="834"/>
        <end position="884"/>
    </location>
</feature>
<feature type="domain" description="EGF-like" evidence="7">
    <location>
        <begin position="444"/>
        <end position="489"/>
    </location>
</feature>
<evidence type="ECO:0000256" key="5">
    <source>
        <dbReference type="ARBA" id="ARBA00023180"/>
    </source>
</evidence>
<protein>
    <recommendedName>
        <fullName evidence="7">EGF-like domain-containing protein</fullName>
    </recommendedName>
</protein>